<evidence type="ECO:0000256" key="1">
    <source>
        <dbReference type="SAM" id="SignalP"/>
    </source>
</evidence>
<evidence type="ECO:0000313" key="3">
    <source>
        <dbReference type="Proteomes" id="UP001589748"/>
    </source>
</evidence>
<proteinExistence type="predicted"/>
<dbReference type="EMBL" id="JBHMDM010000004">
    <property type="protein sequence ID" value="MFB9376707.1"/>
    <property type="molecule type" value="Genomic_DNA"/>
</dbReference>
<accession>A0ABV5LRM3</accession>
<gene>
    <name evidence="2" type="ORF">ACFFVI_06970</name>
</gene>
<feature type="chain" id="PRO_5045296819" evidence="1">
    <location>
        <begin position="24"/>
        <end position="338"/>
    </location>
</feature>
<keyword evidence="1" id="KW-0732">Signal</keyword>
<feature type="signal peptide" evidence="1">
    <location>
        <begin position="1"/>
        <end position="23"/>
    </location>
</feature>
<sequence length="338" mass="33927">MRTRRPLPLTAAGLLLAGCAAPAGPATPAVSPAPDPALAAAVAEVRADAGGCPPPTVATSPAPAEMDEGFLEAMGLSAEQAAQETYEENQAQLVGSWVRCTYPEAYAQYRIERTPRIGVVVTLTAAAGDDPLAGAPLGVLDGRTTLETAEFSLAQLRVLGERASAVLQACDAPPASSSIEVDRILVTAADGDAVTACLDAAADRLGPAPGRAQIVVENTGSDESAVDGPVIATTGGEDSTAEGLVGQLQLVDGCLRLADGVAVWPRGTRWDASRTEVVLPDGTRVAPGAQVLAGADPVNDLRRILGPEGAAAAAACGGVDQAAVATGGAPVYRVEGRG</sequence>
<dbReference type="PROSITE" id="PS51257">
    <property type="entry name" value="PROKAR_LIPOPROTEIN"/>
    <property type="match status" value="1"/>
</dbReference>
<dbReference type="RefSeq" id="WP_380135916.1">
    <property type="nucleotide sequence ID" value="NZ_JBHLUI010000003.1"/>
</dbReference>
<dbReference type="Proteomes" id="UP001589748">
    <property type="component" value="Unassembled WGS sequence"/>
</dbReference>
<organism evidence="2 3">
    <name type="scientific">Kineococcus gynurae</name>
    <dbReference type="NCBI Taxonomy" id="452979"/>
    <lineage>
        <taxon>Bacteria</taxon>
        <taxon>Bacillati</taxon>
        <taxon>Actinomycetota</taxon>
        <taxon>Actinomycetes</taxon>
        <taxon>Kineosporiales</taxon>
        <taxon>Kineosporiaceae</taxon>
        <taxon>Kineococcus</taxon>
    </lineage>
</organism>
<evidence type="ECO:0000313" key="2">
    <source>
        <dbReference type="EMBL" id="MFB9376707.1"/>
    </source>
</evidence>
<reference evidence="2 3" key="1">
    <citation type="submission" date="2024-09" db="EMBL/GenBank/DDBJ databases">
        <authorList>
            <person name="Sun Q."/>
            <person name="Mori K."/>
        </authorList>
    </citation>
    <scope>NUCLEOTIDE SEQUENCE [LARGE SCALE GENOMIC DNA]</scope>
    <source>
        <strain evidence="2 3">TISTR 1856</strain>
    </source>
</reference>
<protein>
    <submittedName>
        <fullName evidence="2">Uncharacterized protein</fullName>
    </submittedName>
</protein>
<name>A0ABV5LRM3_9ACTN</name>
<keyword evidence="3" id="KW-1185">Reference proteome</keyword>
<comment type="caution">
    <text evidence="2">The sequence shown here is derived from an EMBL/GenBank/DDBJ whole genome shotgun (WGS) entry which is preliminary data.</text>
</comment>